<gene>
    <name evidence="2" type="ORF">DIT71_07035</name>
</gene>
<feature type="region of interest" description="Disordered" evidence="1">
    <location>
        <begin position="85"/>
        <end position="110"/>
    </location>
</feature>
<dbReference type="Pfam" id="PF11333">
    <property type="entry name" value="DUF3135"/>
    <property type="match status" value="1"/>
</dbReference>
<evidence type="ECO:0000256" key="1">
    <source>
        <dbReference type="SAM" id="MobiDB-lite"/>
    </source>
</evidence>
<name>A0A2V3ZLJ1_9GAMM</name>
<protein>
    <submittedName>
        <fullName evidence="2">DUF3135 domain-containing protein</fullName>
    </submittedName>
</protein>
<keyword evidence="3" id="KW-1185">Reference proteome</keyword>
<dbReference type="RefSeq" id="WP_114612508.1">
    <property type="nucleotide sequence ID" value="NZ_QFWX01000003.1"/>
</dbReference>
<dbReference type="OrthoDB" id="5593306at2"/>
<accession>A0A2V3ZLJ1</accession>
<dbReference type="InterPro" id="IPR021482">
    <property type="entry name" value="DUF3135"/>
</dbReference>
<reference evidence="2 3" key="2">
    <citation type="submission" date="2018-06" db="EMBL/GenBank/DDBJ databases">
        <title>Marinobactersediminissp. nov, a moderately halophilic bacterium isolated from marine solar saltern.</title>
        <authorList>
            <person name="Zhang Y."/>
        </authorList>
    </citation>
    <scope>NUCLEOTIDE SEQUENCE [LARGE SCALE GENOMIC DNA]</scope>
    <source>
        <strain evidence="2 3">F01</strain>
    </source>
</reference>
<dbReference type="AlphaFoldDB" id="A0A2V3ZLJ1"/>
<reference evidence="3" key="1">
    <citation type="submission" date="2018-05" db="EMBL/GenBank/DDBJ databases">
        <authorList>
            <person name="Lu D."/>
        </authorList>
    </citation>
    <scope>NUCLEOTIDE SEQUENCE [LARGE SCALE GENOMIC DNA]</scope>
    <source>
        <strain evidence="3">F01</strain>
    </source>
</reference>
<comment type="caution">
    <text evidence="2">The sequence shown here is derived from an EMBL/GenBank/DDBJ whole genome shotgun (WGS) entry which is preliminary data.</text>
</comment>
<proteinExistence type="predicted"/>
<dbReference type="EMBL" id="QFWX01000003">
    <property type="protein sequence ID" value="PXX91627.1"/>
    <property type="molecule type" value="Genomic_DNA"/>
</dbReference>
<evidence type="ECO:0000313" key="3">
    <source>
        <dbReference type="Proteomes" id="UP000253987"/>
    </source>
</evidence>
<organism evidence="2 3">
    <name type="scientific">Marinobacter vulgaris</name>
    <dbReference type="NCBI Taxonomy" id="1928331"/>
    <lineage>
        <taxon>Bacteria</taxon>
        <taxon>Pseudomonadati</taxon>
        <taxon>Pseudomonadota</taxon>
        <taxon>Gammaproteobacteria</taxon>
        <taxon>Pseudomonadales</taxon>
        <taxon>Marinobacteraceae</taxon>
        <taxon>Marinobacter</taxon>
    </lineage>
</organism>
<evidence type="ECO:0000313" key="2">
    <source>
        <dbReference type="EMBL" id="PXX91627.1"/>
    </source>
</evidence>
<sequence length="110" mass="12366">MEMPTFDELKDLAERDPEGFEVLRAELIEDCIRRSSGCNQRRLRGLQFVIEARRRVAGSPMKALLDIQAMMYDSLLGLQQALHVPERPPEPSAPATARVLQFGESKPSAD</sequence>
<dbReference type="Proteomes" id="UP000253987">
    <property type="component" value="Unassembled WGS sequence"/>
</dbReference>